<evidence type="ECO:0000313" key="1">
    <source>
        <dbReference type="EMBL" id="SVC71737.1"/>
    </source>
</evidence>
<organism evidence="1">
    <name type="scientific">marine metagenome</name>
    <dbReference type="NCBI Taxonomy" id="408172"/>
    <lineage>
        <taxon>unclassified sequences</taxon>
        <taxon>metagenomes</taxon>
        <taxon>ecological metagenomes</taxon>
    </lineage>
</organism>
<feature type="non-terminal residue" evidence="1">
    <location>
        <position position="40"/>
    </location>
</feature>
<name>A0A382PFV0_9ZZZZ</name>
<sequence>MKQIEEDQSFSGMYKKQIRIFNCTSYRERLVFEITNNVNL</sequence>
<accession>A0A382PFV0</accession>
<reference evidence="1" key="1">
    <citation type="submission" date="2018-05" db="EMBL/GenBank/DDBJ databases">
        <authorList>
            <person name="Lanie J.A."/>
            <person name="Ng W.-L."/>
            <person name="Kazmierczak K.M."/>
            <person name="Andrzejewski T.M."/>
            <person name="Davidsen T.M."/>
            <person name="Wayne K.J."/>
            <person name="Tettelin H."/>
            <person name="Glass J.I."/>
            <person name="Rusch D."/>
            <person name="Podicherti R."/>
            <person name="Tsui H.-C.T."/>
            <person name="Winkler M.E."/>
        </authorList>
    </citation>
    <scope>NUCLEOTIDE SEQUENCE</scope>
</reference>
<dbReference type="AlphaFoldDB" id="A0A382PFV0"/>
<dbReference type="EMBL" id="UINC01106817">
    <property type="protein sequence ID" value="SVC71737.1"/>
    <property type="molecule type" value="Genomic_DNA"/>
</dbReference>
<protein>
    <submittedName>
        <fullName evidence="1">Uncharacterized protein</fullName>
    </submittedName>
</protein>
<proteinExistence type="predicted"/>
<gene>
    <name evidence="1" type="ORF">METZ01_LOCUS324591</name>
</gene>